<proteinExistence type="predicted"/>
<evidence type="ECO:0000313" key="3">
    <source>
        <dbReference type="Proteomes" id="UP000003798"/>
    </source>
</evidence>
<reference evidence="2 3" key="1">
    <citation type="journal article" date="2007" name="Genome Biol.">
        <title>Characterization and modeling of the Haemophilus influenzae core and supragenomes based on the complete genomic sequences of Rd and 12 clinical nontypeable strains.</title>
        <authorList>
            <person name="Hogg J.S."/>
            <person name="Hu F.Z."/>
            <person name="Janto B."/>
            <person name="Boissy R."/>
            <person name="Hayes J."/>
            <person name="Keefe R."/>
            <person name="Post J.C."/>
            <person name="Ehrlich G.D."/>
        </authorList>
    </citation>
    <scope>NUCLEOTIDE SEQUENCE [LARGE SCALE GENOMIC DNA]</scope>
    <source>
        <strain evidence="2 3">R3021</strain>
    </source>
</reference>
<protein>
    <submittedName>
        <fullName evidence="2">Transcription-repair coupling factor</fullName>
    </submittedName>
</protein>
<name>A4N428_HAEIF</name>
<dbReference type="InterPro" id="IPR037235">
    <property type="entry name" value="TRCF-like_C_D7"/>
</dbReference>
<dbReference type="Pfam" id="PF03461">
    <property type="entry name" value="TRCF"/>
    <property type="match status" value="1"/>
</dbReference>
<evidence type="ECO:0000313" key="2">
    <source>
        <dbReference type="EMBL" id="EDJ91015.1"/>
    </source>
</evidence>
<dbReference type="SUPFAM" id="SSF143517">
    <property type="entry name" value="TRCF domain-like"/>
    <property type="match status" value="1"/>
</dbReference>
<dbReference type="GO" id="GO:0006281">
    <property type="term" value="P:DNA repair"/>
    <property type="evidence" value="ECO:0007669"/>
    <property type="project" value="InterPro"/>
</dbReference>
<organism evidence="2 3">
    <name type="scientific">Haemophilus influenzae R3021</name>
    <dbReference type="NCBI Taxonomy" id="375432"/>
    <lineage>
        <taxon>Bacteria</taxon>
        <taxon>Pseudomonadati</taxon>
        <taxon>Pseudomonadota</taxon>
        <taxon>Gammaproteobacteria</taxon>
        <taxon>Pasteurellales</taxon>
        <taxon>Pasteurellaceae</taxon>
        <taxon>Haemophilus</taxon>
    </lineage>
</organism>
<feature type="domain" description="Transcription-repair-coupling factor C-terminal" evidence="1">
    <location>
        <begin position="9"/>
        <end position="109"/>
    </location>
</feature>
<dbReference type="EMBL" id="AAZE01000006">
    <property type="protein sequence ID" value="EDJ91015.1"/>
    <property type="molecule type" value="Genomic_DNA"/>
</dbReference>
<dbReference type="SMART" id="SM00982">
    <property type="entry name" value="TRCF"/>
    <property type="match status" value="1"/>
</dbReference>
<sequence length="148" mass="16849">MTQQQADIELRVPALLPDDYLGDVNMRLSFYKRIAAAESKAELDELKVELIDRFGLLPDATKNLLQIAELRLLVEPLKVVRIDAGTQGGFIEFSAKAQVNPDKFIQLIQKEPIVYRFDGPLKFKFMKDLSDNKVRLEFVVDLLRTIAA</sequence>
<accession>A4N428</accession>
<gene>
    <name evidence="2" type="ORF">CGSHi22421_02796</name>
</gene>
<evidence type="ECO:0000259" key="1">
    <source>
        <dbReference type="SMART" id="SM00982"/>
    </source>
</evidence>
<dbReference type="Gene3D" id="3.90.1150.50">
    <property type="entry name" value="Transcription-repair-coupling factor, D7 domain"/>
    <property type="match status" value="1"/>
</dbReference>
<dbReference type="AlphaFoldDB" id="A4N428"/>
<dbReference type="InterPro" id="IPR005118">
    <property type="entry name" value="TRCF_C"/>
</dbReference>
<dbReference type="Proteomes" id="UP000003798">
    <property type="component" value="Unassembled WGS sequence"/>
</dbReference>